<sequence length="146" mass="16829">MRNFFSVWRTFEIEGDIEDLEDKLLVGGASFYARRQNEYAIECRLKASFGVALINSFKSYPIGTEVMILRDANDKIHVEMRSGMRGEIAILFLIWFAIAVASVASDEKNLWIAAVLFPLLIVWFQFVYRSQQQILQKSIETHLKSS</sequence>
<organism evidence="2 3">
    <name type="scientific">Flavobacterium agri</name>
    <dbReference type="NCBI Taxonomy" id="2743471"/>
    <lineage>
        <taxon>Bacteria</taxon>
        <taxon>Pseudomonadati</taxon>
        <taxon>Bacteroidota</taxon>
        <taxon>Flavobacteriia</taxon>
        <taxon>Flavobacteriales</taxon>
        <taxon>Flavobacteriaceae</taxon>
        <taxon>Flavobacterium</taxon>
    </lineage>
</organism>
<feature type="transmembrane region" description="Helical" evidence="1">
    <location>
        <begin position="110"/>
        <end position="128"/>
    </location>
</feature>
<feature type="transmembrane region" description="Helical" evidence="1">
    <location>
        <begin position="88"/>
        <end position="104"/>
    </location>
</feature>
<name>A0A7Y8Y0J5_9FLAO</name>
<keyword evidence="1" id="KW-0472">Membrane</keyword>
<evidence type="ECO:0000313" key="3">
    <source>
        <dbReference type="Proteomes" id="UP000535020"/>
    </source>
</evidence>
<dbReference type="EMBL" id="JACBJI010000002">
    <property type="protein sequence ID" value="NYA70195.1"/>
    <property type="molecule type" value="Genomic_DNA"/>
</dbReference>
<dbReference type="RefSeq" id="WP_176005015.1">
    <property type="nucleotide sequence ID" value="NZ_JABWMI010000006.1"/>
</dbReference>
<protein>
    <submittedName>
        <fullName evidence="2">Uncharacterized protein</fullName>
    </submittedName>
</protein>
<gene>
    <name evidence="2" type="ORF">HZF10_04630</name>
</gene>
<proteinExistence type="predicted"/>
<dbReference type="AlphaFoldDB" id="A0A7Y8Y0J5"/>
<comment type="caution">
    <text evidence="2">The sequence shown here is derived from an EMBL/GenBank/DDBJ whole genome shotgun (WGS) entry which is preliminary data.</text>
</comment>
<reference evidence="2 3" key="1">
    <citation type="submission" date="2020-07" db="EMBL/GenBank/DDBJ databases">
        <authorList>
            <person name="Sun Q."/>
        </authorList>
    </citation>
    <scope>NUCLEOTIDE SEQUENCE [LARGE SCALE GENOMIC DNA]</scope>
    <source>
        <strain evidence="2 3">MAH-1</strain>
    </source>
</reference>
<evidence type="ECO:0000256" key="1">
    <source>
        <dbReference type="SAM" id="Phobius"/>
    </source>
</evidence>
<evidence type="ECO:0000313" key="2">
    <source>
        <dbReference type="EMBL" id="NYA70195.1"/>
    </source>
</evidence>
<keyword evidence="3" id="KW-1185">Reference proteome</keyword>
<keyword evidence="1" id="KW-0812">Transmembrane</keyword>
<accession>A0A7Y8Y0J5</accession>
<dbReference type="Proteomes" id="UP000535020">
    <property type="component" value="Unassembled WGS sequence"/>
</dbReference>
<keyword evidence="1" id="KW-1133">Transmembrane helix</keyword>